<evidence type="ECO:0000313" key="1">
    <source>
        <dbReference type="EMBL" id="CAD6994636.1"/>
    </source>
</evidence>
<gene>
    <name evidence="1" type="ORF">CCAP1982_LOCUS3371</name>
</gene>
<dbReference type="EMBL" id="CAJHJT010000001">
    <property type="protein sequence ID" value="CAD6994636.1"/>
    <property type="molecule type" value="Genomic_DNA"/>
</dbReference>
<proteinExistence type="predicted"/>
<dbReference type="Proteomes" id="UP000606786">
    <property type="component" value="Unassembled WGS sequence"/>
</dbReference>
<organism evidence="1 2">
    <name type="scientific">Ceratitis capitata</name>
    <name type="common">Mediterranean fruit fly</name>
    <name type="synonym">Tephritis capitata</name>
    <dbReference type="NCBI Taxonomy" id="7213"/>
    <lineage>
        <taxon>Eukaryota</taxon>
        <taxon>Metazoa</taxon>
        <taxon>Ecdysozoa</taxon>
        <taxon>Arthropoda</taxon>
        <taxon>Hexapoda</taxon>
        <taxon>Insecta</taxon>
        <taxon>Pterygota</taxon>
        <taxon>Neoptera</taxon>
        <taxon>Endopterygota</taxon>
        <taxon>Diptera</taxon>
        <taxon>Brachycera</taxon>
        <taxon>Muscomorpha</taxon>
        <taxon>Tephritoidea</taxon>
        <taxon>Tephritidae</taxon>
        <taxon>Ceratitis</taxon>
        <taxon>Ceratitis</taxon>
    </lineage>
</organism>
<sequence length="92" mass="10649">QYNSPFSIKNSSKKYETKAKRCTTTDQRTVVGILLQAAAKTLGKLKRYNGTQINEPKVLRIAVWLRAEVVVKPKKKKTNMWKRGEDEDSFQY</sequence>
<protein>
    <submittedName>
        <fullName evidence="1">(Mediterranean fruit fly) hypothetical protein</fullName>
    </submittedName>
</protein>
<feature type="non-terminal residue" evidence="1">
    <location>
        <position position="92"/>
    </location>
</feature>
<name>A0A811U932_CERCA</name>
<comment type="caution">
    <text evidence="1">The sequence shown here is derived from an EMBL/GenBank/DDBJ whole genome shotgun (WGS) entry which is preliminary data.</text>
</comment>
<dbReference type="AlphaFoldDB" id="A0A811U932"/>
<evidence type="ECO:0000313" key="2">
    <source>
        <dbReference type="Proteomes" id="UP000606786"/>
    </source>
</evidence>
<keyword evidence="2" id="KW-1185">Reference proteome</keyword>
<reference evidence="1" key="1">
    <citation type="submission" date="2020-11" db="EMBL/GenBank/DDBJ databases">
        <authorList>
            <person name="Whitehead M."/>
        </authorList>
    </citation>
    <scope>NUCLEOTIDE SEQUENCE</scope>
    <source>
        <strain evidence="1">EGII</strain>
    </source>
</reference>
<accession>A0A811U932</accession>